<feature type="signal peptide" evidence="1">
    <location>
        <begin position="1"/>
        <end position="21"/>
    </location>
</feature>
<reference evidence="2" key="1">
    <citation type="submission" date="2020-09" db="EMBL/GenBank/DDBJ databases">
        <title>Comparative genome analyses of four rice-infecting Rhizoctonia solani isolates reveal extensive enrichment of homogalacturonan modification genes.</title>
        <authorList>
            <person name="Lee D.-Y."/>
            <person name="Jeon J."/>
            <person name="Kim K.-T."/>
            <person name="Cheong K."/>
            <person name="Song H."/>
            <person name="Choi G."/>
            <person name="Ko J."/>
            <person name="Opiyo S.O."/>
            <person name="Zuo S."/>
            <person name="Madhav S."/>
            <person name="Lee Y.-H."/>
            <person name="Wang G.-L."/>
        </authorList>
    </citation>
    <scope>NUCLEOTIDE SEQUENCE</scope>
    <source>
        <strain evidence="2">AG1-IA B2</strain>
    </source>
</reference>
<proteinExistence type="predicted"/>
<name>A0A8H7IC52_9AGAM</name>
<sequence>MFGPVVSAASILLDFLDTIEAVARNQRDYEHLVTELDALSKSLATTCKRAVPGLASDCVTGITKAIEREAKEMESKLNGGIEGGFWW</sequence>
<feature type="chain" id="PRO_5034931991" description="Fungal N-terminal domain-containing protein" evidence="1">
    <location>
        <begin position="22"/>
        <end position="87"/>
    </location>
</feature>
<organism evidence="2 3">
    <name type="scientific">Rhizoctonia solani</name>
    <dbReference type="NCBI Taxonomy" id="456999"/>
    <lineage>
        <taxon>Eukaryota</taxon>
        <taxon>Fungi</taxon>
        <taxon>Dikarya</taxon>
        <taxon>Basidiomycota</taxon>
        <taxon>Agaricomycotina</taxon>
        <taxon>Agaricomycetes</taxon>
        <taxon>Cantharellales</taxon>
        <taxon>Ceratobasidiaceae</taxon>
        <taxon>Rhizoctonia</taxon>
    </lineage>
</organism>
<evidence type="ECO:0000313" key="3">
    <source>
        <dbReference type="Proteomes" id="UP000614334"/>
    </source>
</evidence>
<dbReference type="EMBL" id="JACYCF010000012">
    <property type="protein sequence ID" value="KAF8753845.1"/>
    <property type="molecule type" value="Genomic_DNA"/>
</dbReference>
<evidence type="ECO:0000313" key="2">
    <source>
        <dbReference type="EMBL" id="KAF8753845.1"/>
    </source>
</evidence>
<dbReference type="Proteomes" id="UP000614334">
    <property type="component" value="Unassembled WGS sequence"/>
</dbReference>
<accession>A0A8H7IC52</accession>
<gene>
    <name evidence="2" type="ORF">RHS01_06819</name>
</gene>
<evidence type="ECO:0000256" key="1">
    <source>
        <dbReference type="SAM" id="SignalP"/>
    </source>
</evidence>
<dbReference type="AlphaFoldDB" id="A0A8H7IC52"/>
<protein>
    <recommendedName>
        <fullName evidence="4">Fungal N-terminal domain-containing protein</fullName>
    </recommendedName>
</protein>
<comment type="caution">
    <text evidence="2">The sequence shown here is derived from an EMBL/GenBank/DDBJ whole genome shotgun (WGS) entry which is preliminary data.</text>
</comment>
<keyword evidence="1" id="KW-0732">Signal</keyword>
<evidence type="ECO:0008006" key="4">
    <source>
        <dbReference type="Google" id="ProtNLM"/>
    </source>
</evidence>